<feature type="transmembrane region" description="Helical" evidence="2">
    <location>
        <begin position="44"/>
        <end position="65"/>
    </location>
</feature>
<keyword evidence="2" id="KW-0472">Membrane</keyword>
<keyword evidence="4" id="KW-1185">Reference proteome</keyword>
<sequence>MKKLWIALIAPPAIVLFVWLFGEIIMHLWNWLLPSLFGWHVITFWQALGLLVLCRILFGGFGNSGNRGGGRRRRREREMWESMTPEEREAFRQSMRNRCGPFNAPGGGTQEPA</sequence>
<organism evidence="3 4">
    <name type="scientific">Occallatibacter riparius</name>
    <dbReference type="NCBI Taxonomy" id="1002689"/>
    <lineage>
        <taxon>Bacteria</taxon>
        <taxon>Pseudomonadati</taxon>
        <taxon>Acidobacteriota</taxon>
        <taxon>Terriglobia</taxon>
        <taxon>Terriglobales</taxon>
        <taxon>Acidobacteriaceae</taxon>
        <taxon>Occallatibacter</taxon>
    </lineage>
</organism>
<gene>
    <name evidence="3" type="ORF">MOP44_11205</name>
</gene>
<dbReference type="KEGG" id="orp:MOP44_11205"/>
<reference evidence="3" key="1">
    <citation type="submission" date="2021-04" db="EMBL/GenBank/DDBJ databases">
        <title>Phylogenetic analysis of Acidobacteriaceae.</title>
        <authorList>
            <person name="Qiu L."/>
            <person name="Zhang Q."/>
        </authorList>
    </citation>
    <scope>NUCLEOTIDE SEQUENCE</scope>
    <source>
        <strain evidence="3">DSM 25168</strain>
    </source>
</reference>
<evidence type="ECO:0000256" key="2">
    <source>
        <dbReference type="SAM" id="Phobius"/>
    </source>
</evidence>
<feature type="transmembrane region" description="Helical" evidence="2">
    <location>
        <begin position="7"/>
        <end position="32"/>
    </location>
</feature>
<accession>A0A9J7BV40</accession>
<dbReference type="Proteomes" id="UP001059380">
    <property type="component" value="Chromosome"/>
</dbReference>
<evidence type="ECO:0000313" key="3">
    <source>
        <dbReference type="EMBL" id="UWZ86488.1"/>
    </source>
</evidence>
<feature type="compositionally biased region" description="Basic and acidic residues" evidence="1">
    <location>
        <begin position="76"/>
        <end position="85"/>
    </location>
</feature>
<proteinExistence type="predicted"/>
<dbReference type="EMBL" id="CP093313">
    <property type="protein sequence ID" value="UWZ86488.1"/>
    <property type="molecule type" value="Genomic_DNA"/>
</dbReference>
<evidence type="ECO:0000256" key="1">
    <source>
        <dbReference type="SAM" id="MobiDB-lite"/>
    </source>
</evidence>
<protein>
    <submittedName>
        <fullName evidence="3">Uncharacterized protein</fullName>
    </submittedName>
</protein>
<name>A0A9J7BV40_9BACT</name>
<evidence type="ECO:0000313" key="4">
    <source>
        <dbReference type="Proteomes" id="UP001059380"/>
    </source>
</evidence>
<keyword evidence="2" id="KW-0812">Transmembrane</keyword>
<dbReference type="RefSeq" id="WP_260796127.1">
    <property type="nucleotide sequence ID" value="NZ_CP093313.1"/>
</dbReference>
<feature type="region of interest" description="Disordered" evidence="1">
    <location>
        <begin position="63"/>
        <end position="85"/>
    </location>
</feature>
<dbReference type="AlphaFoldDB" id="A0A9J7BV40"/>
<keyword evidence="2" id="KW-1133">Transmembrane helix</keyword>